<dbReference type="EMBL" id="CP033169">
    <property type="protein sequence ID" value="AYO30328.1"/>
    <property type="molecule type" value="Genomic_DNA"/>
</dbReference>
<dbReference type="GO" id="GO:0004527">
    <property type="term" value="F:exonuclease activity"/>
    <property type="evidence" value="ECO:0007669"/>
    <property type="project" value="UniProtKB-KW"/>
</dbReference>
<dbReference type="GO" id="GO:0005524">
    <property type="term" value="F:ATP binding"/>
    <property type="evidence" value="ECO:0007669"/>
    <property type="project" value="UniProtKB-KW"/>
</dbReference>
<reference evidence="11 12" key="1">
    <citation type="submission" date="2018-10" db="EMBL/GenBank/DDBJ databases">
        <authorList>
            <person name="Zhang X."/>
        </authorList>
    </citation>
    <scope>NUCLEOTIDE SEQUENCE [LARGE SCALE GENOMIC DNA]</scope>
    <source>
        <strain evidence="11 12">SK-G1</strain>
    </source>
</reference>
<dbReference type="GO" id="GO:0003677">
    <property type="term" value="F:DNA binding"/>
    <property type="evidence" value="ECO:0007669"/>
    <property type="project" value="UniProtKB-KW"/>
</dbReference>
<evidence type="ECO:0000256" key="3">
    <source>
        <dbReference type="ARBA" id="ARBA00022763"/>
    </source>
</evidence>
<dbReference type="SUPFAM" id="SSF52540">
    <property type="entry name" value="P-loop containing nucleoside triphosphate hydrolases"/>
    <property type="match status" value="1"/>
</dbReference>
<evidence type="ECO:0000313" key="11">
    <source>
        <dbReference type="EMBL" id="AYO30328.1"/>
    </source>
</evidence>
<evidence type="ECO:0000256" key="4">
    <source>
        <dbReference type="ARBA" id="ARBA00022801"/>
    </source>
</evidence>
<dbReference type="GO" id="GO:0006310">
    <property type="term" value="P:DNA recombination"/>
    <property type="evidence" value="ECO:0007669"/>
    <property type="project" value="TreeGrafter"/>
</dbReference>
<dbReference type="Pfam" id="PF21445">
    <property type="entry name" value="ADDB_N"/>
    <property type="match status" value="1"/>
</dbReference>
<dbReference type="PANTHER" id="PTHR30591:SF1">
    <property type="entry name" value="RECBCD ENZYME SUBUNIT RECC"/>
    <property type="match status" value="1"/>
</dbReference>
<gene>
    <name evidence="11" type="ORF">D2962_06575</name>
</gene>
<dbReference type="InterPro" id="IPR027417">
    <property type="entry name" value="P-loop_NTPase"/>
</dbReference>
<keyword evidence="7" id="KW-0067">ATP-binding</keyword>
<evidence type="ECO:0000256" key="6">
    <source>
        <dbReference type="ARBA" id="ARBA00022839"/>
    </source>
</evidence>
<name>A0A3G2R5E4_9FIRM</name>
<protein>
    <recommendedName>
        <fullName evidence="10">ATP-dependent helicase/deoxyribonuclease subunit B N-terminal domain-containing protein</fullName>
    </recommendedName>
</protein>
<dbReference type="InterPro" id="IPR049035">
    <property type="entry name" value="ADDB_N"/>
</dbReference>
<proteinExistence type="predicted"/>
<dbReference type="KEGG" id="bacg:D2962_06575"/>
<keyword evidence="5" id="KW-0347">Helicase</keyword>
<keyword evidence="8" id="KW-0238">DNA-binding</keyword>
<keyword evidence="2" id="KW-0547">Nucleotide-binding</keyword>
<keyword evidence="9" id="KW-0234">DNA repair</keyword>
<feature type="domain" description="ATP-dependent helicase/deoxyribonuclease subunit B N-terminal" evidence="10">
    <location>
        <begin position="30"/>
        <end position="220"/>
    </location>
</feature>
<keyword evidence="3" id="KW-0227">DNA damage</keyword>
<evidence type="ECO:0000259" key="10">
    <source>
        <dbReference type="Pfam" id="PF21445"/>
    </source>
</evidence>
<keyword evidence="4" id="KW-0378">Hydrolase</keyword>
<sequence length="705" mass="79570">MIKALSAAFSAVKGMVVMMLERCIDVLKKGKRVIYIAPSRELAEYIRQEFMTGFGGLINTDVIVIDELEQNCAREFLGTRRILPEDTGIMVLKEVMRNLDLEGKLHFYRKVYARYGLLQGLLSTIKKIKRQALSPKELLIKAQDTGDNILIKKAENLTAVFEAYDRKLEELGFVDMEDMARIAIENSASCTYLEDVELIAVDGYINLDRIDVKLLESIVQNRYIKVIGHVPMNTPFIDSFIEGEIYKDFAKIGAEIVKYDFSREGYFKKLAACLFTGERLKEPPSGIRVLNAPCVSDEIRQAAKIIKSLLYEKKTTLENIAVITGDVQGYRDYIAQIFEEMNLPMSMGKYVKLAAVPLIRDLFLFFSKGAEAVKDGITFETPYMSVDACSADSVGIAQIHGRINITDKITYYVEELINIIDGLRIKQKLNELYRSGRISSDIYVRDLKAYISLVDILIKIRQEYANFDIQVNSEDFLELFKRHIQEATISLKGGNPAGIKILDPDLLKGTCYDYIFFLGLNEGVFPKAPIKAGVFTSREKQLLAKLGVNLESPGWEHAREKIRFILSVASAKKSLFLSYRTADEDGSYIIKSPFLEELIFTAGIDKDSSAIMDKRSMRQRFSPDIGDAWSLNEAAEKLILGRFGQITDTSDKTRAETSKDNIDKAVSRISGESFDNAAAQLSEETLPPITGLFESLKERAGWLRW</sequence>
<evidence type="ECO:0000256" key="1">
    <source>
        <dbReference type="ARBA" id="ARBA00022722"/>
    </source>
</evidence>
<dbReference type="GO" id="GO:0006281">
    <property type="term" value="P:DNA repair"/>
    <property type="evidence" value="ECO:0007669"/>
    <property type="project" value="UniProtKB-KW"/>
</dbReference>
<keyword evidence="1" id="KW-0540">Nuclease</keyword>
<dbReference type="GO" id="GO:0004386">
    <property type="term" value="F:helicase activity"/>
    <property type="evidence" value="ECO:0007669"/>
    <property type="project" value="UniProtKB-KW"/>
</dbReference>
<evidence type="ECO:0000256" key="8">
    <source>
        <dbReference type="ARBA" id="ARBA00023125"/>
    </source>
</evidence>
<evidence type="ECO:0000256" key="2">
    <source>
        <dbReference type="ARBA" id="ARBA00022741"/>
    </source>
</evidence>
<dbReference type="Proteomes" id="UP000280960">
    <property type="component" value="Chromosome"/>
</dbReference>
<evidence type="ECO:0000256" key="5">
    <source>
        <dbReference type="ARBA" id="ARBA00022806"/>
    </source>
</evidence>
<dbReference type="PANTHER" id="PTHR30591">
    <property type="entry name" value="RECBCD ENZYME SUBUNIT RECC"/>
    <property type="match status" value="1"/>
</dbReference>
<dbReference type="AlphaFoldDB" id="A0A3G2R5E4"/>
<evidence type="ECO:0000256" key="9">
    <source>
        <dbReference type="ARBA" id="ARBA00023204"/>
    </source>
</evidence>
<keyword evidence="6" id="KW-0269">Exonuclease</keyword>
<evidence type="ECO:0000313" key="12">
    <source>
        <dbReference type="Proteomes" id="UP000280960"/>
    </source>
</evidence>
<evidence type="ECO:0000256" key="7">
    <source>
        <dbReference type="ARBA" id="ARBA00022840"/>
    </source>
</evidence>
<keyword evidence="12" id="KW-1185">Reference proteome</keyword>
<dbReference type="Gene3D" id="3.40.50.300">
    <property type="entry name" value="P-loop containing nucleotide triphosphate hydrolases"/>
    <property type="match status" value="2"/>
</dbReference>
<dbReference type="RefSeq" id="WP_122014538.1">
    <property type="nucleotide sequence ID" value="NZ_CP033169.1"/>
</dbReference>
<organism evidence="11 12">
    <name type="scientific">Biomaibacter acetigenes</name>
    <dbReference type="NCBI Taxonomy" id="2316383"/>
    <lineage>
        <taxon>Bacteria</taxon>
        <taxon>Bacillati</taxon>
        <taxon>Bacillota</taxon>
        <taxon>Clostridia</taxon>
        <taxon>Thermosediminibacterales</taxon>
        <taxon>Tepidanaerobacteraceae</taxon>
        <taxon>Biomaibacter</taxon>
    </lineage>
</organism>
<accession>A0A3G2R5E4</accession>